<dbReference type="Proteomes" id="UP000057981">
    <property type="component" value="Chromosome"/>
</dbReference>
<dbReference type="EMBL" id="CP012898">
    <property type="protein sequence ID" value="ALJ05317.1"/>
    <property type="molecule type" value="Genomic_DNA"/>
</dbReference>
<evidence type="ECO:0000313" key="1">
    <source>
        <dbReference type="EMBL" id="ALJ05317.1"/>
    </source>
</evidence>
<protein>
    <submittedName>
        <fullName evidence="1">Aspartyl-tRNA synthetase</fullName>
    </submittedName>
</protein>
<keyword evidence="1" id="KW-0436">Ligase</keyword>
<dbReference type="RefSeq" id="WP_054727473.1">
    <property type="nucleotide sequence ID" value="NZ_CP012898.1"/>
</dbReference>
<keyword evidence="1" id="KW-0030">Aminoacyl-tRNA synthetase</keyword>
<dbReference type="GO" id="GO:0004812">
    <property type="term" value="F:aminoacyl-tRNA ligase activity"/>
    <property type="evidence" value="ECO:0007669"/>
    <property type="project" value="UniProtKB-KW"/>
</dbReference>
<gene>
    <name evidence="1" type="ORF">APS56_09350</name>
</gene>
<keyword evidence="2" id="KW-1185">Reference proteome</keyword>
<dbReference type="OrthoDB" id="1489248at2"/>
<reference evidence="1 2" key="1">
    <citation type="submission" date="2015-10" db="EMBL/GenBank/DDBJ databases">
        <authorList>
            <person name="Gilbert D.G."/>
        </authorList>
    </citation>
    <scope>NUCLEOTIDE SEQUENCE [LARGE SCALE GENOMIC DNA]</scope>
    <source>
        <strain evidence="2">HZ-22</strain>
    </source>
</reference>
<organism evidence="1 2">
    <name type="scientific">Pseudalgibacter alginicilyticus</name>
    <dbReference type="NCBI Taxonomy" id="1736674"/>
    <lineage>
        <taxon>Bacteria</taxon>
        <taxon>Pseudomonadati</taxon>
        <taxon>Bacteroidota</taxon>
        <taxon>Flavobacteriia</taxon>
        <taxon>Flavobacteriales</taxon>
        <taxon>Flavobacteriaceae</taxon>
        <taxon>Pseudalgibacter</taxon>
    </lineage>
</organism>
<sequence length="237" mass="27568">MKTYILLFSVFSISITCFSQNISSIELLNKTINYHDPNGAWNTFNGKLHVTMEASNKTKRDSNIEINLTDEYFTLTTKQDSVTYTLKKGICIISKKDSLRISKQIEKPKRSHCEMAELFKNYYTYLYGLPMKLKDPGTIINDKVEHKTFNGKDYLTLQVSYESSVGSDIWFFYFNPVNYAMEIYQFFKTDNAGKIKPDSGEYILLSDIKIVNGIKMPKIRAWYYNKNNKYLGTDILK</sequence>
<dbReference type="PATRIC" id="fig|1736674.3.peg.1911"/>
<dbReference type="STRING" id="1736674.APS56_09350"/>
<dbReference type="Pfam" id="PF20113">
    <property type="entry name" value="DUF6503"/>
    <property type="match status" value="1"/>
</dbReference>
<proteinExistence type="predicted"/>
<name>A0A0P0DB61_9FLAO</name>
<accession>A0A0P0DB61</accession>
<dbReference type="AlphaFoldDB" id="A0A0P0DB61"/>
<dbReference type="KEGG" id="ahz:APS56_09350"/>
<dbReference type="InterPro" id="IPR045444">
    <property type="entry name" value="DUF6503"/>
</dbReference>
<evidence type="ECO:0000313" key="2">
    <source>
        <dbReference type="Proteomes" id="UP000057981"/>
    </source>
</evidence>